<dbReference type="Gene3D" id="3.10.129.10">
    <property type="entry name" value="Hotdog Thioesterase"/>
    <property type="match status" value="1"/>
</dbReference>
<dbReference type="Pfam" id="PF13279">
    <property type="entry name" value="4HBT_2"/>
    <property type="match status" value="1"/>
</dbReference>
<proteinExistence type="predicted"/>
<dbReference type="InterPro" id="IPR051490">
    <property type="entry name" value="THEM6_lcsJ_thioesterase"/>
</dbReference>
<accession>A0A382TB51</accession>
<dbReference type="AlphaFoldDB" id="A0A382TB51"/>
<protein>
    <recommendedName>
        <fullName evidence="2">Thioesterase domain-containing protein</fullName>
    </recommendedName>
</protein>
<organism evidence="1">
    <name type="scientific">marine metagenome</name>
    <dbReference type="NCBI Taxonomy" id="408172"/>
    <lineage>
        <taxon>unclassified sequences</taxon>
        <taxon>metagenomes</taxon>
        <taxon>ecological metagenomes</taxon>
    </lineage>
</organism>
<evidence type="ECO:0008006" key="2">
    <source>
        <dbReference type="Google" id="ProtNLM"/>
    </source>
</evidence>
<dbReference type="InterPro" id="IPR029069">
    <property type="entry name" value="HotDog_dom_sf"/>
</dbReference>
<dbReference type="EMBL" id="UINC01135238">
    <property type="protein sequence ID" value="SVD19263.1"/>
    <property type="molecule type" value="Genomic_DNA"/>
</dbReference>
<dbReference type="PANTHER" id="PTHR12475:SF4">
    <property type="entry name" value="PROTEIN THEM6"/>
    <property type="match status" value="1"/>
</dbReference>
<dbReference type="CDD" id="cd00586">
    <property type="entry name" value="4HBT"/>
    <property type="match status" value="1"/>
</dbReference>
<sequence length="176" mass="20049">FVRAGRVFGRALTTRLDPDLRPSRIAMRVWPNDLDTNAHMNNGRYLTLMDLGRFDLVTQCGLVSTVFKKKWFPVAGGVVVRFDRPLHAFEKITLNSSIIGWDEKWLFFRHDIMTGSKLAARAIARGLFRTQGRSITTAEILEAINYDGPPLTPPESVRLWMQADQLMKEENTEGEV</sequence>
<reference evidence="1" key="1">
    <citation type="submission" date="2018-05" db="EMBL/GenBank/DDBJ databases">
        <authorList>
            <person name="Lanie J.A."/>
            <person name="Ng W.-L."/>
            <person name="Kazmierczak K.M."/>
            <person name="Andrzejewski T.M."/>
            <person name="Davidsen T.M."/>
            <person name="Wayne K.J."/>
            <person name="Tettelin H."/>
            <person name="Glass J.I."/>
            <person name="Rusch D."/>
            <person name="Podicherti R."/>
            <person name="Tsui H.-C.T."/>
            <person name="Winkler M.E."/>
        </authorList>
    </citation>
    <scope>NUCLEOTIDE SEQUENCE</scope>
</reference>
<dbReference type="PANTHER" id="PTHR12475">
    <property type="match status" value="1"/>
</dbReference>
<gene>
    <name evidence="1" type="ORF">METZ01_LOCUS372117</name>
</gene>
<evidence type="ECO:0000313" key="1">
    <source>
        <dbReference type="EMBL" id="SVD19263.1"/>
    </source>
</evidence>
<feature type="non-terminal residue" evidence="1">
    <location>
        <position position="1"/>
    </location>
</feature>
<dbReference type="SUPFAM" id="SSF54637">
    <property type="entry name" value="Thioesterase/thiol ester dehydrase-isomerase"/>
    <property type="match status" value="1"/>
</dbReference>
<name>A0A382TB51_9ZZZZ</name>